<evidence type="ECO:0000256" key="1">
    <source>
        <dbReference type="SAM" id="MobiDB-lite"/>
    </source>
</evidence>
<sequence length="60" mass="6702">MPCAPLIFRQLSPRCNSSNDTWSKTSARLAEFKEPFGSFTGHRDEKRATGTRNGSTGLKR</sequence>
<keyword evidence="3" id="KW-1185">Reference proteome</keyword>
<evidence type="ECO:0000313" key="2">
    <source>
        <dbReference type="EMBL" id="OTF97152.1"/>
    </source>
</evidence>
<name>A0A251SF47_HELAN</name>
<organism evidence="2 3">
    <name type="scientific">Helianthus annuus</name>
    <name type="common">Common sunflower</name>
    <dbReference type="NCBI Taxonomy" id="4232"/>
    <lineage>
        <taxon>Eukaryota</taxon>
        <taxon>Viridiplantae</taxon>
        <taxon>Streptophyta</taxon>
        <taxon>Embryophyta</taxon>
        <taxon>Tracheophyta</taxon>
        <taxon>Spermatophyta</taxon>
        <taxon>Magnoliopsida</taxon>
        <taxon>eudicotyledons</taxon>
        <taxon>Gunneridae</taxon>
        <taxon>Pentapetalae</taxon>
        <taxon>asterids</taxon>
        <taxon>campanulids</taxon>
        <taxon>Asterales</taxon>
        <taxon>Asteraceae</taxon>
        <taxon>Asteroideae</taxon>
        <taxon>Heliantheae alliance</taxon>
        <taxon>Heliantheae</taxon>
        <taxon>Helianthus</taxon>
    </lineage>
</organism>
<dbReference type="EMBL" id="CM007903">
    <property type="protein sequence ID" value="OTF97152.1"/>
    <property type="molecule type" value="Genomic_DNA"/>
</dbReference>
<feature type="region of interest" description="Disordered" evidence="1">
    <location>
        <begin position="37"/>
        <end position="60"/>
    </location>
</feature>
<dbReference type="AlphaFoldDB" id="A0A251SF47"/>
<gene>
    <name evidence="2" type="ORF">HannXRQ_Chr14g0431441</name>
</gene>
<proteinExistence type="predicted"/>
<feature type="compositionally biased region" description="Polar residues" evidence="1">
    <location>
        <begin position="50"/>
        <end position="60"/>
    </location>
</feature>
<accession>A0A251SF47</accession>
<reference evidence="3" key="1">
    <citation type="journal article" date="2017" name="Nature">
        <title>The sunflower genome provides insights into oil metabolism, flowering and Asterid evolution.</title>
        <authorList>
            <person name="Badouin H."/>
            <person name="Gouzy J."/>
            <person name="Grassa C.J."/>
            <person name="Murat F."/>
            <person name="Staton S.E."/>
            <person name="Cottret L."/>
            <person name="Lelandais-Briere C."/>
            <person name="Owens G.L."/>
            <person name="Carrere S."/>
            <person name="Mayjonade B."/>
            <person name="Legrand L."/>
            <person name="Gill N."/>
            <person name="Kane N.C."/>
            <person name="Bowers J.E."/>
            <person name="Hubner S."/>
            <person name="Bellec A."/>
            <person name="Berard A."/>
            <person name="Berges H."/>
            <person name="Blanchet N."/>
            <person name="Boniface M.C."/>
            <person name="Brunel D."/>
            <person name="Catrice O."/>
            <person name="Chaidir N."/>
            <person name="Claudel C."/>
            <person name="Donnadieu C."/>
            <person name="Faraut T."/>
            <person name="Fievet G."/>
            <person name="Helmstetter N."/>
            <person name="King M."/>
            <person name="Knapp S.J."/>
            <person name="Lai Z."/>
            <person name="Le Paslier M.C."/>
            <person name="Lippi Y."/>
            <person name="Lorenzon L."/>
            <person name="Mandel J.R."/>
            <person name="Marage G."/>
            <person name="Marchand G."/>
            <person name="Marquand E."/>
            <person name="Bret-Mestries E."/>
            <person name="Morien E."/>
            <person name="Nambeesan S."/>
            <person name="Nguyen T."/>
            <person name="Pegot-Espagnet P."/>
            <person name="Pouilly N."/>
            <person name="Raftis F."/>
            <person name="Sallet E."/>
            <person name="Schiex T."/>
            <person name="Thomas J."/>
            <person name="Vandecasteele C."/>
            <person name="Vares D."/>
            <person name="Vear F."/>
            <person name="Vautrin S."/>
            <person name="Crespi M."/>
            <person name="Mangin B."/>
            <person name="Burke J.M."/>
            <person name="Salse J."/>
            <person name="Munos S."/>
            <person name="Vincourt P."/>
            <person name="Rieseberg L.H."/>
            <person name="Langlade N.B."/>
        </authorList>
    </citation>
    <scope>NUCLEOTIDE SEQUENCE [LARGE SCALE GENOMIC DNA]</scope>
    <source>
        <strain evidence="3">cv. SF193</strain>
    </source>
</reference>
<dbReference type="InParanoid" id="A0A251SF47"/>
<protein>
    <submittedName>
        <fullName evidence="2">Uncharacterized protein</fullName>
    </submittedName>
</protein>
<evidence type="ECO:0000313" key="3">
    <source>
        <dbReference type="Proteomes" id="UP000215914"/>
    </source>
</evidence>
<dbReference type="Proteomes" id="UP000215914">
    <property type="component" value="Chromosome 14"/>
</dbReference>